<dbReference type="EMBL" id="JACHXK010000020">
    <property type="protein sequence ID" value="MBB3113643.1"/>
    <property type="molecule type" value="Genomic_DNA"/>
</dbReference>
<dbReference type="InterPro" id="IPR039532">
    <property type="entry name" value="TetR_C_Firmicutes"/>
</dbReference>
<accession>A0A7W5B3A0</accession>
<reference evidence="4 5" key="1">
    <citation type="submission" date="2020-08" db="EMBL/GenBank/DDBJ databases">
        <title>Genomic Encyclopedia of Type Strains, Phase III (KMG-III): the genomes of soil and plant-associated and newly described type strains.</title>
        <authorList>
            <person name="Whitman W."/>
        </authorList>
    </citation>
    <scope>NUCLEOTIDE SEQUENCE [LARGE SCALE GENOMIC DNA]</scope>
    <source>
        <strain evidence="4 5">CECT 5862</strain>
    </source>
</reference>
<dbReference type="SUPFAM" id="SSF46689">
    <property type="entry name" value="Homeodomain-like"/>
    <property type="match status" value="1"/>
</dbReference>
<name>A0A7W5B3A0_9BACL</name>
<proteinExistence type="predicted"/>
<dbReference type="Pfam" id="PF14278">
    <property type="entry name" value="TetR_C_8"/>
    <property type="match status" value="1"/>
</dbReference>
<dbReference type="PANTHER" id="PTHR43479:SF7">
    <property type="entry name" value="TETR-FAMILY TRANSCRIPTIONAL REGULATOR"/>
    <property type="match status" value="1"/>
</dbReference>
<dbReference type="InterPro" id="IPR001647">
    <property type="entry name" value="HTH_TetR"/>
</dbReference>
<dbReference type="RefSeq" id="WP_183603714.1">
    <property type="nucleotide sequence ID" value="NZ_JACHXK010000020.1"/>
</dbReference>
<evidence type="ECO:0000313" key="4">
    <source>
        <dbReference type="EMBL" id="MBB3113643.1"/>
    </source>
</evidence>
<gene>
    <name evidence="4" type="ORF">FHS18_005756</name>
</gene>
<feature type="DNA-binding region" description="H-T-H motif" evidence="2">
    <location>
        <begin position="33"/>
        <end position="52"/>
    </location>
</feature>
<dbReference type="Gene3D" id="1.10.357.10">
    <property type="entry name" value="Tetracycline Repressor, domain 2"/>
    <property type="match status" value="1"/>
</dbReference>
<dbReference type="PROSITE" id="PS50977">
    <property type="entry name" value="HTH_TETR_2"/>
    <property type="match status" value="1"/>
</dbReference>
<dbReference type="AlphaFoldDB" id="A0A7W5B3A0"/>
<evidence type="ECO:0000313" key="5">
    <source>
        <dbReference type="Proteomes" id="UP000570361"/>
    </source>
</evidence>
<dbReference type="PANTHER" id="PTHR43479">
    <property type="entry name" value="ACREF/ENVCD OPERON REPRESSOR-RELATED"/>
    <property type="match status" value="1"/>
</dbReference>
<sequence>MPDKMDRRKLRTRALLRQALLSLMKEKGLEQITVSDLTSRADINRGTFYLHYKDVPDMVEQEKNELLQGLRELMSQVDVQQMMEQALTDLAHPSLIDVYAYIAEHSETILRLLGPGGDSSFADQFIVLIEDELLRKLPFWQFEEERLNIPRDYLIAYVSAANLGFLSHWLNEGAQLSPEEFANMVIRLVRTGPIRLTSETLVRLDT</sequence>
<evidence type="ECO:0000256" key="1">
    <source>
        <dbReference type="ARBA" id="ARBA00023125"/>
    </source>
</evidence>
<dbReference type="InterPro" id="IPR050624">
    <property type="entry name" value="HTH-type_Tx_Regulator"/>
</dbReference>
<organism evidence="4 5">
    <name type="scientific">Paenibacillus phyllosphaerae</name>
    <dbReference type="NCBI Taxonomy" id="274593"/>
    <lineage>
        <taxon>Bacteria</taxon>
        <taxon>Bacillati</taxon>
        <taxon>Bacillota</taxon>
        <taxon>Bacilli</taxon>
        <taxon>Bacillales</taxon>
        <taxon>Paenibacillaceae</taxon>
        <taxon>Paenibacillus</taxon>
    </lineage>
</organism>
<protein>
    <submittedName>
        <fullName evidence="4">AcrR family transcriptional regulator</fullName>
    </submittedName>
</protein>
<evidence type="ECO:0000256" key="2">
    <source>
        <dbReference type="PROSITE-ProRule" id="PRU00335"/>
    </source>
</evidence>
<dbReference type="InterPro" id="IPR009057">
    <property type="entry name" value="Homeodomain-like_sf"/>
</dbReference>
<comment type="caution">
    <text evidence="4">The sequence shown here is derived from an EMBL/GenBank/DDBJ whole genome shotgun (WGS) entry which is preliminary data.</text>
</comment>
<evidence type="ECO:0000259" key="3">
    <source>
        <dbReference type="PROSITE" id="PS50977"/>
    </source>
</evidence>
<feature type="domain" description="HTH tetR-type" evidence="3">
    <location>
        <begin position="10"/>
        <end position="70"/>
    </location>
</feature>
<dbReference type="Pfam" id="PF00440">
    <property type="entry name" value="TetR_N"/>
    <property type="match status" value="1"/>
</dbReference>
<dbReference type="GO" id="GO:0003677">
    <property type="term" value="F:DNA binding"/>
    <property type="evidence" value="ECO:0007669"/>
    <property type="project" value="UniProtKB-UniRule"/>
</dbReference>
<dbReference type="Proteomes" id="UP000570361">
    <property type="component" value="Unassembled WGS sequence"/>
</dbReference>
<keyword evidence="5" id="KW-1185">Reference proteome</keyword>
<keyword evidence="1 2" id="KW-0238">DNA-binding</keyword>